<evidence type="ECO:0000256" key="3">
    <source>
        <dbReference type="RuleBase" id="RU003560"/>
    </source>
</evidence>
<dbReference type="InterPro" id="IPR015421">
    <property type="entry name" value="PyrdxlP-dep_Trfase_major"/>
</dbReference>
<evidence type="ECO:0000256" key="2">
    <source>
        <dbReference type="ARBA" id="ARBA00022898"/>
    </source>
</evidence>
<dbReference type="Gene3D" id="3.90.1150.10">
    <property type="entry name" value="Aspartate Aminotransferase, domain 1"/>
    <property type="match status" value="1"/>
</dbReference>
<dbReference type="Proteomes" id="UP000602004">
    <property type="component" value="Unassembled WGS sequence"/>
</dbReference>
<dbReference type="InterPro" id="IPR049704">
    <property type="entry name" value="Aminotrans_3_PPA_site"/>
</dbReference>
<dbReference type="InterPro" id="IPR015422">
    <property type="entry name" value="PyrdxlP-dep_Trfase_small"/>
</dbReference>
<reference evidence="5" key="1">
    <citation type="journal article" date="2019" name="Int. J. Syst. Evol. Microbiol.">
        <title>The Global Catalogue of Microorganisms (GCM) 10K type strain sequencing project: providing services to taxonomists for standard genome sequencing and annotation.</title>
        <authorList>
            <consortium name="The Broad Institute Genomics Platform"/>
            <consortium name="The Broad Institute Genome Sequencing Center for Infectious Disease"/>
            <person name="Wu L."/>
            <person name="Ma J."/>
        </authorList>
    </citation>
    <scope>NUCLEOTIDE SEQUENCE [LARGE SCALE GENOMIC DNA]</scope>
    <source>
        <strain evidence="5">CGMCC 1.15103</strain>
    </source>
</reference>
<comment type="similarity">
    <text evidence="3">Belongs to the class-III pyridoxal-phosphate-dependent aminotransferase family.</text>
</comment>
<dbReference type="InterPro" id="IPR015424">
    <property type="entry name" value="PyrdxlP-dep_Trfase"/>
</dbReference>
<dbReference type="Gene3D" id="3.40.640.10">
    <property type="entry name" value="Type I PLP-dependent aspartate aminotransferase-like (Major domain)"/>
    <property type="match status" value="1"/>
</dbReference>
<comment type="caution">
    <text evidence="4">The sequence shown here is derived from an EMBL/GenBank/DDBJ whole genome shotgun (WGS) entry which is preliminary data.</text>
</comment>
<evidence type="ECO:0000313" key="4">
    <source>
        <dbReference type="EMBL" id="GGC29080.1"/>
    </source>
</evidence>
<dbReference type="NCBIfam" id="NF000818">
    <property type="entry name" value="PRK00062.1"/>
    <property type="match status" value="1"/>
</dbReference>
<organism evidence="4 5">
    <name type="scientific">Paraburkholderia caffeinilytica</name>
    <dbReference type="NCBI Taxonomy" id="1761016"/>
    <lineage>
        <taxon>Bacteria</taxon>
        <taxon>Pseudomonadati</taxon>
        <taxon>Pseudomonadota</taxon>
        <taxon>Betaproteobacteria</taxon>
        <taxon>Burkholderiales</taxon>
        <taxon>Burkholderiaceae</taxon>
        <taxon>Paraburkholderia</taxon>
    </lineage>
</organism>
<protein>
    <submittedName>
        <fullName evidence="4">Glutamate-1-semialdehyde 2,1-aminomutase 2</fullName>
    </submittedName>
</protein>
<name>A0ABQ1LTW5_9BURK</name>
<dbReference type="Pfam" id="PF00202">
    <property type="entry name" value="Aminotran_3"/>
    <property type="match status" value="1"/>
</dbReference>
<dbReference type="EMBL" id="BMHL01000002">
    <property type="protein sequence ID" value="GGC29080.1"/>
    <property type="molecule type" value="Genomic_DNA"/>
</dbReference>
<dbReference type="PANTHER" id="PTHR43713:SF3">
    <property type="entry name" value="GLUTAMATE-1-SEMIALDEHYDE 2,1-AMINOMUTASE 1, CHLOROPLASTIC-RELATED"/>
    <property type="match status" value="1"/>
</dbReference>
<gene>
    <name evidence="4" type="primary">hemL2</name>
    <name evidence="4" type="ORF">GCM10011400_14750</name>
</gene>
<evidence type="ECO:0000313" key="5">
    <source>
        <dbReference type="Proteomes" id="UP000602004"/>
    </source>
</evidence>
<dbReference type="PROSITE" id="PS00600">
    <property type="entry name" value="AA_TRANSFER_CLASS_3"/>
    <property type="match status" value="1"/>
</dbReference>
<keyword evidence="5" id="KW-1185">Reference proteome</keyword>
<comment type="cofactor">
    <cofactor evidence="1">
        <name>pyridoxal 5'-phosphate</name>
        <dbReference type="ChEBI" id="CHEBI:597326"/>
    </cofactor>
</comment>
<dbReference type="CDD" id="cd00610">
    <property type="entry name" value="OAT_like"/>
    <property type="match status" value="1"/>
</dbReference>
<dbReference type="SUPFAM" id="SSF53383">
    <property type="entry name" value="PLP-dependent transferases"/>
    <property type="match status" value="1"/>
</dbReference>
<evidence type="ECO:0000256" key="1">
    <source>
        <dbReference type="ARBA" id="ARBA00001933"/>
    </source>
</evidence>
<keyword evidence="2 3" id="KW-0663">Pyridoxal phosphate</keyword>
<dbReference type="InterPro" id="IPR005814">
    <property type="entry name" value="Aminotrans_3"/>
</dbReference>
<proteinExistence type="inferred from homology"/>
<dbReference type="PANTHER" id="PTHR43713">
    <property type="entry name" value="GLUTAMATE-1-SEMIALDEHYDE 2,1-AMINOMUTASE"/>
    <property type="match status" value="1"/>
</dbReference>
<accession>A0ABQ1LTW5</accession>
<sequence>MDLTEIFSMAGTVGALSQLKFSEVLMDSQNRSAALFERGRKVIPDGVSSPMRAFAQVGRNPICAVSAKGSRIVDADGRSYVDFLNAFGALLLGHAPDEIVSAISEQAARGPVYGLSTEGEYRLAERIVASTPEIERIRFVCSGTEAVMTAARIARSHTGRNLLLKFRGSYHGHSDALLANPANLLSGAGNAKGVSKGISDQLNRDVLIVEYNDEQEVAAAFETHGASIAAVLVEPHATNMGFVKSKPQFHRLLRELCDQHGALLIFDEVVTGFRFRFGAVCTAFGVKPDLVTFGKIIGGGTPVGAFAGKAEFLDHVALGRNVFQSGTFAANPLTVAAGNAALDLLGKPGFYEALEEKGAFVEGLLRAGFAEHGIPFVVSRHGALLGLAFRDSAEPLLSYRDVKTQDYKLFEQFHIQMREKGFLLPPSLEEPIFLSAAHTHEDLERFAREAVQTLHALRSESVPA</sequence>